<name>A0ABT2RKW4_9FIRM</name>
<proteinExistence type="predicted"/>
<evidence type="ECO:0000313" key="4">
    <source>
        <dbReference type="Proteomes" id="UP001652431"/>
    </source>
</evidence>
<protein>
    <submittedName>
        <fullName evidence="3">AAA family ATPase</fullName>
    </submittedName>
</protein>
<dbReference type="InterPro" id="IPR051396">
    <property type="entry name" value="Bact_Antivir_Def_Nuclease"/>
</dbReference>
<dbReference type="Proteomes" id="UP001652431">
    <property type="component" value="Unassembled WGS sequence"/>
</dbReference>
<evidence type="ECO:0000313" key="3">
    <source>
        <dbReference type="EMBL" id="MCU6686050.1"/>
    </source>
</evidence>
<dbReference type="RefSeq" id="WP_158369011.1">
    <property type="nucleotide sequence ID" value="NZ_JAOQJU010000004.1"/>
</dbReference>
<dbReference type="InterPro" id="IPR003959">
    <property type="entry name" value="ATPase_AAA_core"/>
</dbReference>
<feature type="domain" description="Rad50/SbcC-type AAA" evidence="2">
    <location>
        <begin position="5"/>
        <end position="201"/>
    </location>
</feature>
<dbReference type="Pfam" id="PF13476">
    <property type="entry name" value="AAA_23"/>
    <property type="match status" value="1"/>
</dbReference>
<dbReference type="Gene3D" id="3.40.50.300">
    <property type="entry name" value="P-loop containing nucleotide triphosphate hydrolases"/>
    <property type="match status" value="1"/>
</dbReference>
<evidence type="ECO:0000259" key="2">
    <source>
        <dbReference type="Pfam" id="PF13476"/>
    </source>
</evidence>
<dbReference type="InterPro" id="IPR038729">
    <property type="entry name" value="Rad50/SbcC_AAA"/>
</dbReference>
<sequence>MFLNSIVLHNFRRFEKLKVYFRNRLSVIVGGNGAGKSTILEAATIAAGTLTSAMDGLTNYGIKKDDAYYKYFDIGSVVDVQPQFPVEIFAEGTVNEKNIKWARTLNSAKGRGSLANAKEITAIAAEYQDRMRNGDISLKLPIISYYGTGRLWDQHREKKNDTFEKNTRSNGYIDSLDGAANDKLMMKWFQKMTIQQYQRNQSIPEFTAVCQAMEQCFQSITGYSDVKVQYNLDTKEIDVIYKDLNSHYARIPMTQLSDGYRCTISLIADIAYRMAILNPQLLNHVLEETEGIVLIDEVDLHLHPSWQQRILKDLLSIFPKVQFIVSTHAPAVINSVDSDSLIILKDDEIITAPDETYGKDVNTILREVMEVSERPHDVKQLFGEFYELLDADDYAGAEKKLNRLEELLGNNDGEVNACRVRLELEQL</sequence>
<accession>A0ABT2RKW4</accession>
<dbReference type="Pfam" id="PF13304">
    <property type="entry name" value="AAA_21"/>
    <property type="match status" value="1"/>
</dbReference>
<organism evidence="3 4">
    <name type="scientific">Dorea acetigenes</name>
    <dbReference type="NCBI Taxonomy" id="2981787"/>
    <lineage>
        <taxon>Bacteria</taxon>
        <taxon>Bacillati</taxon>
        <taxon>Bacillota</taxon>
        <taxon>Clostridia</taxon>
        <taxon>Lachnospirales</taxon>
        <taxon>Lachnospiraceae</taxon>
        <taxon>Dorea</taxon>
    </lineage>
</organism>
<gene>
    <name evidence="3" type="ORF">OCV99_05675</name>
</gene>
<keyword evidence="4" id="KW-1185">Reference proteome</keyword>
<reference evidence="3 4" key="1">
    <citation type="journal article" date="2021" name="ISME Commun">
        <title>Automated analysis of genomic sequences facilitates high-throughput and comprehensive description of bacteria.</title>
        <authorList>
            <person name="Hitch T.C.A."/>
        </authorList>
    </citation>
    <scope>NUCLEOTIDE SEQUENCE [LARGE SCALE GENOMIC DNA]</scope>
    <source>
        <strain evidence="3 4">Sanger_03</strain>
    </source>
</reference>
<evidence type="ECO:0000259" key="1">
    <source>
        <dbReference type="Pfam" id="PF13304"/>
    </source>
</evidence>
<feature type="domain" description="ATPase AAA-type core" evidence="1">
    <location>
        <begin position="239"/>
        <end position="334"/>
    </location>
</feature>
<dbReference type="PANTHER" id="PTHR43581">
    <property type="entry name" value="ATP/GTP PHOSPHATASE"/>
    <property type="match status" value="1"/>
</dbReference>
<comment type="caution">
    <text evidence="3">The sequence shown here is derived from an EMBL/GenBank/DDBJ whole genome shotgun (WGS) entry which is preliminary data.</text>
</comment>
<dbReference type="EMBL" id="JAOQJU010000004">
    <property type="protein sequence ID" value="MCU6686050.1"/>
    <property type="molecule type" value="Genomic_DNA"/>
</dbReference>
<dbReference type="PANTHER" id="PTHR43581:SF2">
    <property type="entry name" value="EXCINUCLEASE ATPASE SUBUNIT"/>
    <property type="match status" value="1"/>
</dbReference>
<dbReference type="SUPFAM" id="SSF52540">
    <property type="entry name" value="P-loop containing nucleoside triphosphate hydrolases"/>
    <property type="match status" value="1"/>
</dbReference>
<dbReference type="InterPro" id="IPR027417">
    <property type="entry name" value="P-loop_NTPase"/>
</dbReference>